<feature type="domain" description="B12-binding N-terminal" evidence="28">
    <location>
        <begin position="640"/>
        <end position="734"/>
    </location>
</feature>
<dbReference type="InterPro" id="IPR011005">
    <property type="entry name" value="Dihydropteroate_synth-like_sf"/>
</dbReference>
<dbReference type="SUPFAM" id="SSF51717">
    <property type="entry name" value="Dihydropteroate synthetase-like"/>
    <property type="match status" value="1"/>
</dbReference>
<comment type="similarity">
    <text evidence="5">Belongs to the vitamin-B12 dependent methionine synthase family.</text>
</comment>
<dbReference type="Pfam" id="PF02574">
    <property type="entry name" value="S-methyl_trans"/>
    <property type="match status" value="1"/>
</dbReference>
<dbReference type="InterPro" id="IPR003726">
    <property type="entry name" value="HCY_dom"/>
</dbReference>
<dbReference type="Gene3D" id="3.40.50.280">
    <property type="entry name" value="Cobalamin-binding domain"/>
    <property type="match status" value="1"/>
</dbReference>
<keyword evidence="30" id="KW-1185">Reference proteome</keyword>
<dbReference type="CDD" id="cd02069">
    <property type="entry name" value="methionine_synthase_B12_BD"/>
    <property type="match status" value="1"/>
</dbReference>
<dbReference type="GO" id="GO:0032259">
    <property type="term" value="P:methylation"/>
    <property type="evidence" value="ECO:0007669"/>
    <property type="project" value="UniProtKB-KW"/>
</dbReference>
<comment type="caution">
    <text evidence="29">The sequence shown here is derived from an EMBL/GenBank/DDBJ whole genome shotgun (WGS) entry which is preliminary data.</text>
</comment>
<dbReference type="EMBL" id="JAEQBW010000006">
    <property type="protein sequence ID" value="MBK6266116.1"/>
    <property type="molecule type" value="Genomic_DNA"/>
</dbReference>
<dbReference type="GO" id="GO:0046653">
    <property type="term" value="P:tetrahydrofolate metabolic process"/>
    <property type="evidence" value="ECO:0007669"/>
    <property type="project" value="TreeGrafter"/>
</dbReference>
<keyword evidence="8 23" id="KW-0489">Methyltransferase</keyword>
<evidence type="ECO:0000256" key="16">
    <source>
        <dbReference type="ARBA" id="ARBA00023167"/>
    </source>
</evidence>
<dbReference type="InterPro" id="IPR007569">
    <property type="entry name" value="DUF559"/>
</dbReference>
<feature type="domain" description="Pterin-binding" evidence="25">
    <location>
        <begin position="349"/>
        <end position="614"/>
    </location>
</feature>
<dbReference type="SUPFAM" id="SSF47644">
    <property type="entry name" value="Methionine synthase domain"/>
    <property type="match status" value="1"/>
</dbReference>
<evidence type="ECO:0000256" key="3">
    <source>
        <dbReference type="ARBA" id="ARBA00001956"/>
    </source>
</evidence>
<evidence type="ECO:0000313" key="30">
    <source>
        <dbReference type="Proteomes" id="UP000611723"/>
    </source>
</evidence>
<dbReference type="PROSITE" id="PS50972">
    <property type="entry name" value="PTERIN_BINDING"/>
    <property type="match status" value="1"/>
</dbReference>
<dbReference type="Gene3D" id="3.10.196.10">
    <property type="entry name" value="Vitamin B12-dependent methionine synthase, activation domain"/>
    <property type="match status" value="1"/>
</dbReference>
<keyword evidence="11 23" id="KW-0808">Transferase</keyword>
<keyword evidence="15 20" id="KW-0862">Zinc</keyword>
<dbReference type="SUPFAM" id="SSF52242">
    <property type="entry name" value="Cobalamin (vitamin B12)-binding domain"/>
    <property type="match status" value="1"/>
</dbReference>
<name>A0A934X0I0_9BACT</name>
<dbReference type="InterPro" id="IPR050554">
    <property type="entry name" value="Met_Synthase/Corrinoid"/>
</dbReference>
<dbReference type="InterPro" id="IPR004223">
    <property type="entry name" value="VitB12-dep_Met_synth_activ_dom"/>
</dbReference>
<dbReference type="CDD" id="cd00740">
    <property type="entry name" value="MeTr"/>
    <property type="match status" value="1"/>
</dbReference>
<dbReference type="Pfam" id="PF04480">
    <property type="entry name" value="DUF559"/>
    <property type="match status" value="1"/>
</dbReference>
<evidence type="ECO:0000256" key="13">
    <source>
        <dbReference type="ARBA" id="ARBA00022723"/>
    </source>
</evidence>
<evidence type="ECO:0000256" key="12">
    <source>
        <dbReference type="ARBA" id="ARBA00022691"/>
    </source>
</evidence>
<keyword evidence="14" id="KW-0677">Repeat</keyword>
<keyword evidence="9" id="KW-0028">Amino-acid biosynthesis</keyword>
<comment type="cofactor">
    <cofactor evidence="3 21">
        <name>methylcob(III)alamin</name>
        <dbReference type="ChEBI" id="CHEBI:28115"/>
    </cofactor>
</comment>
<dbReference type="Pfam" id="PF00809">
    <property type="entry name" value="Pterin_bind"/>
    <property type="match status" value="1"/>
</dbReference>
<feature type="domain" description="B12-binding" evidence="27">
    <location>
        <begin position="875"/>
        <end position="1010"/>
    </location>
</feature>
<keyword evidence="16" id="KW-0486">Methionine biosynthesis</keyword>
<evidence type="ECO:0000256" key="17">
    <source>
        <dbReference type="ARBA" id="ARBA00023285"/>
    </source>
</evidence>
<dbReference type="Gene3D" id="1.10.1240.10">
    <property type="entry name" value="Methionine synthase domain"/>
    <property type="match status" value="1"/>
</dbReference>
<evidence type="ECO:0000256" key="19">
    <source>
        <dbReference type="NCBIfam" id="TIGR02082"/>
    </source>
</evidence>
<keyword evidence="12" id="KW-0949">S-adenosyl-L-methionine</keyword>
<feature type="binding site" evidence="20 22">
    <location>
        <position position="304"/>
    </location>
    <ligand>
        <name>Zn(2+)</name>
        <dbReference type="ChEBI" id="CHEBI:29105"/>
    </ligand>
</feature>
<organism evidence="29 30">
    <name type="scientific">Marivirga aurantiaca</name>
    <dbReference type="NCBI Taxonomy" id="2802615"/>
    <lineage>
        <taxon>Bacteria</taxon>
        <taxon>Pseudomonadati</taxon>
        <taxon>Bacteroidota</taxon>
        <taxon>Cytophagia</taxon>
        <taxon>Cytophagales</taxon>
        <taxon>Marivirgaceae</taxon>
        <taxon>Marivirga</taxon>
    </lineage>
</organism>
<dbReference type="Gene3D" id="3.20.20.20">
    <property type="entry name" value="Dihydropteroate synthase-like"/>
    <property type="match status" value="1"/>
</dbReference>
<dbReference type="FunFam" id="3.40.50.280:FF:000001">
    <property type="entry name" value="Methionine synthase"/>
    <property type="match status" value="1"/>
</dbReference>
<feature type="domain" description="Hcy-binding" evidence="24">
    <location>
        <begin position="2"/>
        <end position="318"/>
    </location>
</feature>
<evidence type="ECO:0000259" key="27">
    <source>
        <dbReference type="PROSITE" id="PS51332"/>
    </source>
</evidence>
<dbReference type="InterPro" id="IPR000489">
    <property type="entry name" value="Pterin-binding_dom"/>
</dbReference>
<keyword evidence="10 21" id="KW-0846">Cobalamin</keyword>
<dbReference type="Gene3D" id="1.10.288.10">
    <property type="entry name" value="Cobalamin-dependent Methionine Synthase, domain 2"/>
    <property type="match status" value="1"/>
</dbReference>
<dbReference type="InterPro" id="IPR003759">
    <property type="entry name" value="Cbl-bd_cap"/>
</dbReference>
<evidence type="ECO:0000256" key="20">
    <source>
        <dbReference type="PIRSR" id="PIRSR000381-1"/>
    </source>
</evidence>
<dbReference type="SUPFAM" id="SSF52980">
    <property type="entry name" value="Restriction endonuclease-like"/>
    <property type="match status" value="1"/>
</dbReference>
<evidence type="ECO:0000259" key="24">
    <source>
        <dbReference type="PROSITE" id="PS50970"/>
    </source>
</evidence>
<comment type="catalytic activity">
    <reaction evidence="1">
        <text>(6S)-5-methyl-5,6,7,8-tetrahydrofolate + L-homocysteine = (6S)-5,6,7,8-tetrahydrofolate + L-methionine</text>
        <dbReference type="Rhea" id="RHEA:11172"/>
        <dbReference type="ChEBI" id="CHEBI:18608"/>
        <dbReference type="ChEBI" id="CHEBI:57453"/>
        <dbReference type="ChEBI" id="CHEBI:57844"/>
        <dbReference type="ChEBI" id="CHEBI:58199"/>
        <dbReference type="EC" id="2.1.1.13"/>
    </reaction>
</comment>
<dbReference type="Proteomes" id="UP000611723">
    <property type="component" value="Unassembled WGS sequence"/>
</dbReference>
<dbReference type="CDD" id="cd01038">
    <property type="entry name" value="Endonuclease_DUF559"/>
    <property type="match status" value="1"/>
</dbReference>
<dbReference type="InterPro" id="IPR047216">
    <property type="entry name" value="Endonuclease_DUF559_bact"/>
</dbReference>
<dbReference type="InterPro" id="IPR033706">
    <property type="entry name" value="Met_synthase_B12-bd"/>
</dbReference>
<dbReference type="SUPFAM" id="SSF56507">
    <property type="entry name" value="Methionine synthase activation domain-like"/>
    <property type="match status" value="1"/>
</dbReference>
<evidence type="ECO:0000256" key="6">
    <source>
        <dbReference type="ARBA" id="ARBA00012032"/>
    </source>
</evidence>
<dbReference type="InterPro" id="IPR036589">
    <property type="entry name" value="HCY_dom_sf"/>
</dbReference>
<dbReference type="SUPFAM" id="SSF82282">
    <property type="entry name" value="Homocysteine S-methyltransferase"/>
    <property type="match status" value="1"/>
</dbReference>
<sequence length="1355" mass="151828">MSNFNKKLLEQKILVLDGAMGTMIQQHQLSEADYRGEKFKDYPSDLKGNNDLLSLTQPEIIKDIHRKYFQAGADIVETNTFSSTSIAMADYNMESLVYDLNYQSAKIAKEVAAEFSDFPRFVAGSIGPTNRTASLSPDVNRPGFRAISFDELKEAYREQAIALADGGVDIFLVETVFDTLNCKAALMAIQELKDEKKIDIPVMVSGTITDASGRTLSGQTVEAFWNSICHFPLLSIGFNCALGAKQLKEYLKQLSRVANVPVSCHPNAGLPNEFGEYDETPGQMSTIVKSYFDEGLINIIGGCCGTRPEHIKAIADYAKEAKPRKIPTIDKVMRLSGLEPLTLTPELNFVNVGERTNVSGSKKFARLIRDEKFEEAVDIAREQVDGGAQIIDINMDDGMLDAVTVLPQFVNLIAAEPDIARLPFMIDSSKWEVIEAGLKCLQGKGIVNSISLKEGQEAFKETAKKIMNYGAAVVVMAFDETGQADTFERKIEVCKRSYDILVNEVGFPAEDIIFDANILTVGTGMEEHNNYAVDFINAVKWIKENLPLAKTSGGVSNVSFSFRGNNVVREAIHSSFLFHAIKSGLDMGIVNAGMIEIYEEVDKELLGYVEDMLFNKRPDATERLMAYAEDLVPGEKAEKKAQEWRSEPVNKRLEHALIKGITEFIDLDVEEARLQAVRPLDVIEGPLMDGMNVVGDLFGEGKMFLPQVVKSARVMKKAVAYLLPYIEEEKKRAPQPPKGEQYWQTADPMLYGLIKQYAKEMRHQPTQAEEILWNALKGKQLDGHKFRRQHILGGYIADFICLRKSLIIEVDGLIHQLPENKASDEERTKWLEEQGFKVIRFTNTEVINQLEIVLDKILETLNQITPLGGRGLETNGRILMATVKGDVHDIGKNIVSVVLACNNYEIIDLGVMVPLQKILEEAEKHQVHIIGLSGLITPSLDEMIYVVKEMEERGLKTPVMIGGATTSRIHTAVKIKPNYTSAVVHVNDASRSVTVAGKLLGENKQSYFKEIEDEYQSMRDGHSRRGQDKSYVTIEEARAQKYQADWANYQPTAPQQIGVRTLIDYNLKEIAEYIDWTPFFQTWEMRGRYPKILSDPEKGVEATKLFNDAKAMLNEIIEGKLLQANGIFGLYPAHTSGDDSIEVFADAAKTKKLTEFHTLRQQSKRKEGLPYYAFSDFLAPKEANYTDYMGAFAVTTGIGLEAIVDKYEKEHDDYNSIMAKALADRLAEAFAELLHLKVRREYWGYGADEELNNEDLIQEKYKGVRPAPGYPGCPDHTEKITLFDLLDVEKNVGITLTENLAMYPTAAVSGFYFAHPDSKYFGLGKIGKDQVADIAQRKNKPFEELERWLSPNLNY</sequence>
<keyword evidence="13 20" id="KW-0479">Metal-binding</keyword>
<feature type="binding site" evidence="20 22">
    <location>
        <position position="303"/>
    </location>
    <ligand>
        <name>Zn(2+)</name>
        <dbReference type="ChEBI" id="CHEBI:29105"/>
    </ligand>
</feature>
<evidence type="ECO:0000256" key="14">
    <source>
        <dbReference type="ARBA" id="ARBA00022737"/>
    </source>
</evidence>
<evidence type="ECO:0000313" key="29">
    <source>
        <dbReference type="EMBL" id="MBK6266116.1"/>
    </source>
</evidence>
<evidence type="ECO:0000256" key="2">
    <source>
        <dbReference type="ARBA" id="ARBA00001947"/>
    </source>
</evidence>
<evidence type="ECO:0000256" key="8">
    <source>
        <dbReference type="ARBA" id="ARBA00022603"/>
    </source>
</evidence>
<evidence type="ECO:0000256" key="21">
    <source>
        <dbReference type="PIRSR" id="PIRSR000381-2"/>
    </source>
</evidence>
<dbReference type="InterPro" id="IPR036594">
    <property type="entry name" value="Meth_synthase_dom"/>
</dbReference>
<evidence type="ECO:0000256" key="1">
    <source>
        <dbReference type="ARBA" id="ARBA00001700"/>
    </source>
</evidence>
<evidence type="ECO:0000256" key="15">
    <source>
        <dbReference type="ARBA" id="ARBA00022833"/>
    </source>
</evidence>
<dbReference type="Gene3D" id="3.40.960.10">
    <property type="entry name" value="VSR Endonuclease"/>
    <property type="match status" value="1"/>
</dbReference>
<proteinExistence type="inferred from homology"/>
<comment type="cofactor">
    <cofactor evidence="2 22">
        <name>Zn(2+)</name>
        <dbReference type="ChEBI" id="CHEBI:29105"/>
    </cofactor>
</comment>
<dbReference type="NCBIfam" id="TIGR02082">
    <property type="entry name" value="metH"/>
    <property type="match status" value="1"/>
</dbReference>
<dbReference type="Pfam" id="PF02310">
    <property type="entry name" value="B12-binding"/>
    <property type="match status" value="1"/>
</dbReference>
<dbReference type="PROSITE" id="PS50970">
    <property type="entry name" value="HCY"/>
    <property type="match status" value="1"/>
</dbReference>
<keyword evidence="17" id="KW-0170">Cobalt</keyword>
<comment type="function">
    <text evidence="18">Catalyzes the transfer of a methyl group from methyl-cobalamin to homocysteine, yielding enzyme-bound cob(I)alamin and methionine. Subsequently, remethylates the cofactor using methyltetrahydrofolate.</text>
</comment>
<dbReference type="Gene3D" id="3.20.20.330">
    <property type="entry name" value="Homocysteine-binding-like domain"/>
    <property type="match status" value="1"/>
</dbReference>
<dbReference type="InterPro" id="IPR037010">
    <property type="entry name" value="VitB12-dep_Met_synth_activ_sf"/>
</dbReference>
<protein>
    <recommendedName>
        <fullName evidence="7 19">Methionine synthase</fullName>
        <ecNumber evidence="6 19">2.1.1.13</ecNumber>
    </recommendedName>
</protein>
<dbReference type="PROSITE" id="PS51337">
    <property type="entry name" value="B12_BINDING_NTER"/>
    <property type="match status" value="1"/>
</dbReference>
<dbReference type="Pfam" id="PF02965">
    <property type="entry name" value="Met_synt_B12"/>
    <property type="match status" value="1"/>
</dbReference>
<evidence type="ECO:0000256" key="4">
    <source>
        <dbReference type="ARBA" id="ARBA00005178"/>
    </source>
</evidence>
<evidence type="ECO:0000256" key="18">
    <source>
        <dbReference type="ARBA" id="ARBA00025552"/>
    </source>
</evidence>
<reference evidence="29" key="1">
    <citation type="submission" date="2021-01" db="EMBL/GenBank/DDBJ databases">
        <title>Marivirga aurantiaca sp. nov., isolated from intertidal surface sediments.</title>
        <authorList>
            <person name="Zhang M."/>
        </authorList>
    </citation>
    <scope>NUCLEOTIDE SEQUENCE</scope>
    <source>
        <strain evidence="29">S37H4</strain>
    </source>
</reference>
<dbReference type="InterPro" id="IPR011335">
    <property type="entry name" value="Restrct_endonuc-II-like"/>
</dbReference>
<evidence type="ECO:0000256" key="7">
    <source>
        <dbReference type="ARBA" id="ARBA00013998"/>
    </source>
</evidence>
<evidence type="ECO:0000256" key="9">
    <source>
        <dbReference type="ARBA" id="ARBA00022605"/>
    </source>
</evidence>
<dbReference type="InterPro" id="IPR036724">
    <property type="entry name" value="Cobalamin-bd_sf"/>
</dbReference>
<dbReference type="FunFam" id="3.20.20.20:FF:000002">
    <property type="entry name" value="Methionine synthase"/>
    <property type="match status" value="1"/>
</dbReference>
<dbReference type="GO" id="GO:0008705">
    <property type="term" value="F:methionine synthase activity"/>
    <property type="evidence" value="ECO:0007669"/>
    <property type="project" value="UniProtKB-UniRule"/>
</dbReference>
<evidence type="ECO:0000259" key="25">
    <source>
        <dbReference type="PROSITE" id="PS50972"/>
    </source>
</evidence>
<dbReference type="InterPro" id="IPR011822">
    <property type="entry name" value="MetH"/>
</dbReference>
<feature type="domain" description="AdoMet activation" evidence="26">
    <location>
        <begin position="1025"/>
        <end position="1355"/>
    </location>
</feature>
<dbReference type="PROSITE" id="PS50974">
    <property type="entry name" value="ADOMET_ACTIVATION"/>
    <property type="match status" value="1"/>
</dbReference>
<evidence type="ECO:0000259" key="28">
    <source>
        <dbReference type="PROSITE" id="PS51337"/>
    </source>
</evidence>
<evidence type="ECO:0000256" key="11">
    <source>
        <dbReference type="ARBA" id="ARBA00022679"/>
    </source>
</evidence>
<dbReference type="GO" id="GO:0031419">
    <property type="term" value="F:cobalamin binding"/>
    <property type="evidence" value="ECO:0007669"/>
    <property type="project" value="UniProtKB-KW"/>
</dbReference>
<dbReference type="GO" id="GO:0008270">
    <property type="term" value="F:zinc ion binding"/>
    <property type="evidence" value="ECO:0007669"/>
    <property type="project" value="InterPro"/>
</dbReference>
<dbReference type="GO" id="GO:0005829">
    <property type="term" value="C:cytosol"/>
    <property type="evidence" value="ECO:0007669"/>
    <property type="project" value="TreeGrafter"/>
</dbReference>
<accession>A0A934X0I0</accession>
<gene>
    <name evidence="29" type="primary">metH</name>
    <name evidence="29" type="ORF">JKA74_13815</name>
</gene>
<evidence type="ECO:0000256" key="10">
    <source>
        <dbReference type="ARBA" id="ARBA00022628"/>
    </source>
</evidence>
<evidence type="ECO:0000256" key="23">
    <source>
        <dbReference type="PROSITE-ProRule" id="PRU00346"/>
    </source>
</evidence>
<evidence type="ECO:0000256" key="5">
    <source>
        <dbReference type="ARBA" id="ARBA00010398"/>
    </source>
</evidence>
<dbReference type="RefSeq" id="WP_201431796.1">
    <property type="nucleotide sequence ID" value="NZ_JAEQBW010000006.1"/>
</dbReference>
<dbReference type="GO" id="GO:0050667">
    <property type="term" value="P:homocysteine metabolic process"/>
    <property type="evidence" value="ECO:0007669"/>
    <property type="project" value="TreeGrafter"/>
</dbReference>
<dbReference type="PANTHER" id="PTHR45833:SF1">
    <property type="entry name" value="METHIONINE SYNTHASE"/>
    <property type="match status" value="1"/>
</dbReference>
<evidence type="ECO:0000256" key="22">
    <source>
        <dbReference type="PROSITE-ProRule" id="PRU00333"/>
    </source>
</evidence>
<dbReference type="FunFam" id="1.10.1240.10:FF:000001">
    <property type="entry name" value="Methionine synthase"/>
    <property type="match status" value="1"/>
</dbReference>
<comment type="pathway">
    <text evidence="4">Amino-acid biosynthesis; L-methionine biosynthesis via de novo pathway; L-methionine from L-homocysteine (MetH route): step 1/1.</text>
</comment>
<dbReference type="InterPro" id="IPR006158">
    <property type="entry name" value="Cobalamin-bd"/>
</dbReference>
<dbReference type="SMART" id="SM01018">
    <property type="entry name" value="B12-binding_2"/>
    <property type="match status" value="1"/>
</dbReference>
<feature type="binding site" evidence="21">
    <location>
        <position position="684"/>
    </location>
    <ligand>
        <name>methylcob(III)alamin</name>
        <dbReference type="ChEBI" id="CHEBI:28115"/>
    </ligand>
</feature>
<dbReference type="FunFam" id="3.20.20.330:FF:000001">
    <property type="entry name" value="Methionine synthase"/>
    <property type="match status" value="1"/>
</dbReference>
<dbReference type="PANTHER" id="PTHR45833">
    <property type="entry name" value="METHIONINE SYNTHASE"/>
    <property type="match status" value="1"/>
</dbReference>
<dbReference type="Pfam" id="PF02607">
    <property type="entry name" value="B12-binding_2"/>
    <property type="match status" value="1"/>
</dbReference>
<dbReference type="PROSITE" id="PS51332">
    <property type="entry name" value="B12_BINDING"/>
    <property type="match status" value="1"/>
</dbReference>
<feature type="binding site" evidence="20 22">
    <location>
        <position position="240"/>
    </location>
    <ligand>
        <name>Zn(2+)</name>
        <dbReference type="ChEBI" id="CHEBI:29105"/>
    </ligand>
</feature>
<dbReference type="EC" id="2.1.1.13" evidence="6 19"/>
<evidence type="ECO:0000259" key="26">
    <source>
        <dbReference type="PROSITE" id="PS50974"/>
    </source>
</evidence>
<dbReference type="PIRSF" id="PIRSF000381">
    <property type="entry name" value="MetH"/>
    <property type="match status" value="1"/>
</dbReference>